<evidence type="ECO:0000256" key="1">
    <source>
        <dbReference type="SAM" id="MobiDB-lite"/>
    </source>
</evidence>
<evidence type="ECO:0000313" key="2">
    <source>
        <dbReference type="EMBL" id="TKW39440.1"/>
    </source>
</evidence>
<feature type="region of interest" description="Disordered" evidence="1">
    <location>
        <begin position="143"/>
        <end position="162"/>
    </location>
</feature>
<organism evidence="2 3">
    <name type="scientific">Setaria viridis</name>
    <name type="common">Green bristlegrass</name>
    <name type="synonym">Setaria italica subsp. viridis</name>
    <dbReference type="NCBI Taxonomy" id="4556"/>
    <lineage>
        <taxon>Eukaryota</taxon>
        <taxon>Viridiplantae</taxon>
        <taxon>Streptophyta</taxon>
        <taxon>Embryophyta</taxon>
        <taxon>Tracheophyta</taxon>
        <taxon>Spermatophyta</taxon>
        <taxon>Magnoliopsida</taxon>
        <taxon>Liliopsida</taxon>
        <taxon>Poales</taxon>
        <taxon>Poaceae</taxon>
        <taxon>PACMAD clade</taxon>
        <taxon>Panicoideae</taxon>
        <taxon>Panicodae</taxon>
        <taxon>Paniceae</taxon>
        <taxon>Cenchrinae</taxon>
        <taxon>Setaria</taxon>
    </lineage>
</organism>
<dbReference type="Gramene" id="TKW39440">
    <property type="protein sequence ID" value="TKW39440"/>
    <property type="gene ID" value="SEVIR_1G178900v2"/>
</dbReference>
<dbReference type="Proteomes" id="UP000298652">
    <property type="component" value="Chromosome 1"/>
</dbReference>
<accession>A0A4U6W9Q5</accession>
<feature type="compositionally biased region" description="Gly residues" evidence="1">
    <location>
        <begin position="149"/>
        <end position="162"/>
    </location>
</feature>
<dbReference type="AlphaFoldDB" id="A0A4U6W9Q5"/>
<sequence length="175" mass="17483">MPFPMPLLLACTPAPHRPSAGAWPARCWPHTAPSPALGLSVASPAPPLRRPHTVPPSALGPPADAAPSPRIPTAAPLPSNPDRRAPPLLFFPGTATPLSVLPRLDPTAAGIRRGSAWLACAAAQGSGGGRGGVAVRQQRVAGRMPPAGAGRGGTPAAGGMAGGRVDVETHAMQAC</sequence>
<gene>
    <name evidence="2" type="ORF">SEVIR_1G178900v2</name>
</gene>
<reference evidence="2" key="1">
    <citation type="submission" date="2019-03" db="EMBL/GenBank/DDBJ databases">
        <title>WGS assembly of Setaria viridis.</title>
        <authorList>
            <person name="Huang P."/>
            <person name="Jenkins J."/>
            <person name="Grimwood J."/>
            <person name="Barry K."/>
            <person name="Healey A."/>
            <person name="Mamidi S."/>
            <person name="Sreedasyam A."/>
            <person name="Shu S."/>
            <person name="Feldman M."/>
            <person name="Wu J."/>
            <person name="Yu Y."/>
            <person name="Chen C."/>
            <person name="Johnson J."/>
            <person name="Rokhsar D."/>
            <person name="Baxter I."/>
            <person name="Schmutz J."/>
            <person name="Brutnell T."/>
            <person name="Kellogg E."/>
        </authorList>
    </citation>
    <scope>NUCLEOTIDE SEQUENCE [LARGE SCALE GENOMIC DNA]</scope>
</reference>
<dbReference type="EMBL" id="CM016552">
    <property type="protein sequence ID" value="TKW39440.1"/>
    <property type="molecule type" value="Genomic_DNA"/>
</dbReference>
<proteinExistence type="predicted"/>
<name>A0A4U6W9Q5_SETVI</name>
<protein>
    <submittedName>
        <fullName evidence="2">Uncharacterized protein</fullName>
    </submittedName>
</protein>
<feature type="region of interest" description="Disordered" evidence="1">
    <location>
        <begin position="39"/>
        <end position="83"/>
    </location>
</feature>
<evidence type="ECO:0000313" key="3">
    <source>
        <dbReference type="Proteomes" id="UP000298652"/>
    </source>
</evidence>
<keyword evidence="3" id="KW-1185">Reference proteome</keyword>